<dbReference type="EMBL" id="BGZK01001839">
    <property type="protein sequence ID" value="GBP87155.1"/>
    <property type="molecule type" value="Genomic_DNA"/>
</dbReference>
<dbReference type="Proteomes" id="UP000299102">
    <property type="component" value="Unassembled WGS sequence"/>
</dbReference>
<name>A0A4C1ZKU0_EUMVA</name>
<reference evidence="1 2" key="1">
    <citation type="journal article" date="2019" name="Commun. Biol.">
        <title>The bagworm genome reveals a unique fibroin gene that provides high tensile strength.</title>
        <authorList>
            <person name="Kono N."/>
            <person name="Nakamura H."/>
            <person name="Ohtoshi R."/>
            <person name="Tomita M."/>
            <person name="Numata K."/>
            <person name="Arakawa K."/>
        </authorList>
    </citation>
    <scope>NUCLEOTIDE SEQUENCE [LARGE SCALE GENOMIC DNA]</scope>
</reference>
<organism evidence="1 2">
    <name type="scientific">Eumeta variegata</name>
    <name type="common">Bagworm moth</name>
    <name type="synonym">Eumeta japonica</name>
    <dbReference type="NCBI Taxonomy" id="151549"/>
    <lineage>
        <taxon>Eukaryota</taxon>
        <taxon>Metazoa</taxon>
        <taxon>Ecdysozoa</taxon>
        <taxon>Arthropoda</taxon>
        <taxon>Hexapoda</taxon>
        <taxon>Insecta</taxon>
        <taxon>Pterygota</taxon>
        <taxon>Neoptera</taxon>
        <taxon>Endopterygota</taxon>
        <taxon>Lepidoptera</taxon>
        <taxon>Glossata</taxon>
        <taxon>Ditrysia</taxon>
        <taxon>Tineoidea</taxon>
        <taxon>Psychidae</taxon>
        <taxon>Oiketicinae</taxon>
        <taxon>Eumeta</taxon>
    </lineage>
</organism>
<evidence type="ECO:0000313" key="1">
    <source>
        <dbReference type="EMBL" id="GBP87155.1"/>
    </source>
</evidence>
<gene>
    <name evidence="1" type="ORF">EVAR_62624_1</name>
</gene>
<comment type="caution">
    <text evidence="1">The sequence shown here is derived from an EMBL/GenBank/DDBJ whole genome shotgun (WGS) entry which is preliminary data.</text>
</comment>
<protein>
    <submittedName>
        <fullName evidence="1">Uncharacterized protein</fullName>
    </submittedName>
</protein>
<dbReference type="AlphaFoldDB" id="A0A4C1ZKU0"/>
<evidence type="ECO:0000313" key="2">
    <source>
        <dbReference type="Proteomes" id="UP000299102"/>
    </source>
</evidence>
<accession>A0A4C1ZKU0</accession>
<keyword evidence="2" id="KW-1185">Reference proteome</keyword>
<proteinExistence type="predicted"/>
<sequence>MMELTDIRKFLEFLAPHPRGRTPVRRLAESGHHLPHRARAVSKLNLKIYRLRRTWVRVLSGVNGTDSPNAHLPALAA</sequence>